<proteinExistence type="predicted"/>
<comment type="caution">
    <text evidence="2">The sequence shown here is derived from an EMBL/GenBank/DDBJ whole genome shotgun (WGS) entry which is preliminary data.</text>
</comment>
<sequence>MADQMIFKRYELKYLLSPEMDRAIRIAMMEHMVPDIYGRNTNLSLYLDTPDFLLVRRSIESPVYKEKLRIRSYGTVGPEDKVFVELKKKYRKVVYKRRVALTEDETNAWIKGSCLPADSQIVREINYSRRLYPQLAPRMLLSYDRQAFYAKENQDFRLTFDRNILWRMEDLNLHSPVRGRPLLKDGQVLMEIKTGAAIPLWLVEVLSREKIYRSSFSKYGRAYEELMRKNKPGRQAYWMPSIPGGHGILSEQELRNSLPAPTEHEERRHDNDIAV</sequence>
<reference evidence="2" key="1">
    <citation type="submission" date="2009-04" db="EMBL/GenBank/DDBJ databases">
        <authorList>
            <person name="Weinstock G."/>
            <person name="Sodergren E."/>
            <person name="Clifton S."/>
            <person name="Fulton L."/>
            <person name="Fulton B."/>
            <person name="Courtney L."/>
            <person name="Fronick C."/>
            <person name="Harrison M."/>
            <person name="Strong C."/>
            <person name="Farmer C."/>
            <person name="Delahaunty K."/>
            <person name="Markovic C."/>
            <person name="Hall O."/>
            <person name="Minx P."/>
            <person name="Tomlinson C."/>
            <person name="Mitreva M."/>
            <person name="Nelson J."/>
            <person name="Hou S."/>
            <person name="Wollam A."/>
            <person name="Pepin K.H."/>
            <person name="Johnson M."/>
            <person name="Bhonagiri V."/>
            <person name="Nash W.E."/>
            <person name="Warren W."/>
            <person name="Chinwalla A."/>
            <person name="Mardis E.R."/>
            <person name="Wilson R.K."/>
        </authorList>
    </citation>
    <scope>NUCLEOTIDE SEQUENCE [LARGE SCALE GENOMIC DNA]</scope>
    <source>
        <strain evidence="2">DSM 14600</strain>
    </source>
</reference>
<dbReference type="Proteomes" id="UP000003494">
    <property type="component" value="Unassembled WGS sequence"/>
</dbReference>
<dbReference type="GO" id="GO:0006799">
    <property type="term" value="P:polyphosphate biosynthetic process"/>
    <property type="evidence" value="ECO:0007669"/>
    <property type="project" value="UniProtKB-ARBA"/>
</dbReference>
<dbReference type="HOGENOM" id="CLU_072767_1_0_9"/>
<feature type="domain" description="VTC" evidence="1">
    <location>
        <begin position="8"/>
        <end position="225"/>
    </location>
</feature>
<keyword evidence="3" id="KW-1185">Reference proteome</keyword>
<dbReference type="SUPFAM" id="SSF55154">
    <property type="entry name" value="CYTH-like phosphatases"/>
    <property type="match status" value="1"/>
</dbReference>
<dbReference type="InterPro" id="IPR042267">
    <property type="entry name" value="VTC_sf"/>
</dbReference>
<dbReference type="EMBL" id="ACIP02000004">
    <property type="protein sequence ID" value="EEP27683.1"/>
    <property type="molecule type" value="Genomic_DNA"/>
</dbReference>
<dbReference type="STRING" id="626523.GCWU000342_01677"/>
<dbReference type="InterPro" id="IPR018966">
    <property type="entry name" value="VTC_domain"/>
</dbReference>
<gene>
    <name evidence="2" type="ORF">GCWU000342_01677</name>
</gene>
<dbReference type="eggNOG" id="COG5036">
    <property type="taxonomic scope" value="Bacteria"/>
</dbReference>
<accession>C4GCI3</accession>
<dbReference type="InterPro" id="IPR033469">
    <property type="entry name" value="CYTH-like_dom_sf"/>
</dbReference>
<dbReference type="Pfam" id="PF09359">
    <property type="entry name" value="VTC"/>
    <property type="match status" value="1"/>
</dbReference>
<evidence type="ECO:0000313" key="2">
    <source>
        <dbReference type="EMBL" id="EEP27683.1"/>
    </source>
</evidence>
<dbReference type="RefSeq" id="WP_006906672.1">
    <property type="nucleotide sequence ID" value="NZ_GG665867.1"/>
</dbReference>
<protein>
    <submittedName>
        <fullName evidence="2">VTC domain protein</fullName>
    </submittedName>
</protein>
<name>C4GCI3_9FIRM</name>
<evidence type="ECO:0000259" key="1">
    <source>
        <dbReference type="Pfam" id="PF09359"/>
    </source>
</evidence>
<dbReference type="CDD" id="cd07750">
    <property type="entry name" value="PolyPPase_VTC_like"/>
    <property type="match status" value="1"/>
</dbReference>
<evidence type="ECO:0000313" key="3">
    <source>
        <dbReference type="Proteomes" id="UP000003494"/>
    </source>
</evidence>
<dbReference type="Gene3D" id="3.20.100.30">
    <property type="entry name" value="VTC, catalytic tunnel domain"/>
    <property type="match status" value="1"/>
</dbReference>
<dbReference type="AlphaFoldDB" id="C4GCI3"/>
<organism evidence="2 3">
    <name type="scientific">Shuttleworthella satelles DSM 14600</name>
    <dbReference type="NCBI Taxonomy" id="626523"/>
    <lineage>
        <taxon>Bacteria</taxon>
        <taxon>Bacillati</taxon>
        <taxon>Bacillota</taxon>
        <taxon>Clostridia</taxon>
        <taxon>Lachnospirales</taxon>
        <taxon>Lachnospiraceae</taxon>
        <taxon>Shuttleworthella</taxon>
    </lineage>
</organism>